<gene>
    <name evidence="9" type="ORF">DPMN_076262</name>
</gene>
<evidence type="ECO:0000259" key="8">
    <source>
        <dbReference type="PROSITE" id="PS50033"/>
    </source>
</evidence>
<protein>
    <recommendedName>
        <fullName evidence="4">UBX domain-containing protein 4</fullName>
    </recommendedName>
    <alternativeName>
        <fullName evidence="5">UBX domain-containing protein 2</fullName>
    </alternativeName>
</protein>
<proteinExistence type="predicted"/>
<dbReference type="GO" id="GO:0006986">
    <property type="term" value="P:response to unfolded protein"/>
    <property type="evidence" value="ECO:0007669"/>
    <property type="project" value="UniProtKB-KW"/>
</dbReference>
<sequence length="355" mass="40074">MKWFTGGIPQAIKVAKDRGTLFVVYIYGSDEMSLEMNQSWENDEVTVALSDVVAIRIDGSTEDSKHFSQIYPIVVIPATYCIGENGVPLEVIGGALKPEELITRIKKVQEMHAAQKLSLSGGATNSSSTRQVTSANQDTVQGESPGPSAMQEEQGAAGDPSTSAPLEEKQARAKELIERKRIEKEQQEFEKAREEEIKRRKLGQDLLKLKSTQQEIQMKELKDQMKKEKDDEKKARERVKQQIAKDREDRAKKFDAEKQEREKQLEDKKKEKLLQQQAEAAAEEARKSETARIQVRLPDGSSLTHTFPSTDTFRCLYSLVAEVSPYTHTFPSTDTFRCLYSLVAEVSPYTHIPVH</sequence>
<dbReference type="SUPFAM" id="SSF54236">
    <property type="entry name" value="Ubiquitin-like"/>
    <property type="match status" value="1"/>
</dbReference>
<feature type="region of interest" description="Disordered" evidence="7">
    <location>
        <begin position="222"/>
        <end position="270"/>
    </location>
</feature>
<evidence type="ECO:0000256" key="1">
    <source>
        <dbReference type="ARBA" id="ARBA00004406"/>
    </source>
</evidence>
<keyword evidence="10" id="KW-1185">Reference proteome</keyword>
<comment type="subcellular location">
    <subcellularLocation>
        <location evidence="1">Endoplasmic reticulum membrane</location>
        <topology evidence="1">Peripheral membrane protein</topology>
    </subcellularLocation>
</comment>
<feature type="compositionally biased region" description="Polar residues" evidence="7">
    <location>
        <begin position="117"/>
        <end position="142"/>
    </location>
</feature>
<dbReference type="InterPro" id="IPR029071">
    <property type="entry name" value="Ubiquitin-like_domsf"/>
</dbReference>
<reference evidence="9" key="1">
    <citation type="journal article" date="2019" name="bioRxiv">
        <title>The Genome of the Zebra Mussel, Dreissena polymorpha: A Resource for Invasive Species Research.</title>
        <authorList>
            <person name="McCartney M.A."/>
            <person name="Auch B."/>
            <person name="Kono T."/>
            <person name="Mallez S."/>
            <person name="Zhang Y."/>
            <person name="Obille A."/>
            <person name="Becker A."/>
            <person name="Abrahante J.E."/>
            <person name="Garbe J."/>
            <person name="Badalamenti J.P."/>
            <person name="Herman A."/>
            <person name="Mangelson H."/>
            <person name="Liachko I."/>
            <person name="Sullivan S."/>
            <person name="Sone E.D."/>
            <person name="Koren S."/>
            <person name="Silverstein K.A.T."/>
            <person name="Beckman K.B."/>
            <person name="Gohl D.M."/>
        </authorList>
    </citation>
    <scope>NUCLEOTIDE SEQUENCE</scope>
    <source>
        <strain evidence="9">Duluth1</strain>
        <tissue evidence="9">Whole animal</tissue>
    </source>
</reference>
<dbReference type="SUPFAM" id="SSF52833">
    <property type="entry name" value="Thioredoxin-like"/>
    <property type="match status" value="1"/>
</dbReference>
<dbReference type="AlphaFoldDB" id="A0A9D3YIG0"/>
<feature type="domain" description="UBX" evidence="8">
    <location>
        <begin position="286"/>
        <end position="320"/>
    </location>
</feature>
<feature type="region of interest" description="Disordered" evidence="7">
    <location>
        <begin position="117"/>
        <end position="171"/>
    </location>
</feature>
<evidence type="ECO:0000256" key="5">
    <source>
        <dbReference type="ARBA" id="ARBA00041575"/>
    </source>
</evidence>
<dbReference type="GO" id="GO:0036503">
    <property type="term" value="P:ERAD pathway"/>
    <property type="evidence" value="ECO:0007669"/>
    <property type="project" value="TreeGrafter"/>
</dbReference>
<dbReference type="Pfam" id="PF23187">
    <property type="entry name" value="UBX7_N"/>
    <property type="match status" value="1"/>
</dbReference>
<dbReference type="InterPro" id="IPR001012">
    <property type="entry name" value="UBX_dom"/>
</dbReference>
<dbReference type="Proteomes" id="UP000828390">
    <property type="component" value="Unassembled WGS sequence"/>
</dbReference>
<dbReference type="PANTHER" id="PTHR46424">
    <property type="entry name" value="UBX DOMAIN-CONTAINING PROTEIN 4"/>
    <property type="match status" value="1"/>
</dbReference>
<reference evidence="9" key="2">
    <citation type="submission" date="2020-11" db="EMBL/GenBank/DDBJ databases">
        <authorList>
            <person name="McCartney M.A."/>
            <person name="Auch B."/>
            <person name="Kono T."/>
            <person name="Mallez S."/>
            <person name="Becker A."/>
            <person name="Gohl D.M."/>
            <person name="Silverstein K.A.T."/>
            <person name="Koren S."/>
            <person name="Bechman K.B."/>
            <person name="Herman A."/>
            <person name="Abrahante J.E."/>
            <person name="Garbe J."/>
        </authorList>
    </citation>
    <scope>NUCLEOTIDE SEQUENCE</scope>
    <source>
        <strain evidence="9">Duluth1</strain>
        <tissue evidence="9">Whole animal</tissue>
    </source>
</reference>
<evidence type="ECO:0000256" key="3">
    <source>
        <dbReference type="ARBA" id="ARBA00038812"/>
    </source>
</evidence>
<dbReference type="Gene3D" id="3.40.30.10">
    <property type="entry name" value="Glutaredoxin"/>
    <property type="match status" value="1"/>
</dbReference>
<dbReference type="Gene3D" id="3.10.20.90">
    <property type="entry name" value="Phosphatidylinositol 3-kinase Catalytic Subunit, Chain A, domain 1"/>
    <property type="match status" value="1"/>
</dbReference>
<dbReference type="PROSITE" id="PS50033">
    <property type="entry name" value="UBX"/>
    <property type="match status" value="1"/>
</dbReference>
<dbReference type="GO" id="GO:0005789">
    <property type="term" value="C:endoplasmic reticulum membrane"/>
    <property type="evidence" value="ECO:0007669"/>
    <property type="project" value="UniProtKB-SubCell"/>
</dbReference>
<evidence type="ECO:0000313" key="9">
    <source>
        <dbReference type="EMBL" id="KAH3701279.1"/>
    </source>
</evidence>
<dbReference type="PANTHER" id="PTHR46424:SF1">
    <property type="entry name" value="UBX DOMAIN-CONTAINING PROTEIN 4"/>
    <property type="match status" value="1"/>
</dbReference>
<accession>A0A9D3YIG0</accession>
<organism evidence="9 10">
    <name type="scientific">Dreissena polymorpha</name>
    <name type="common">Zebra mussel</name>
    <name type="synonym">Mytilus polymorpha</name>
    <dbReference type="NCBI Taxonomy" id="45954"/>
    <lineage>
        <taxon>Eukaryota</taxon>
        <taxon>Metazoa</taxon>
        <taxon>Spiralia</taxon>
        <taxon>Lophotrochozoa</taxon>
        <taxon>Mollusca</taxon>
        <taxon>Bivalvia</taxon>
        <taxon>Autobranchia</taxon>
        <taxon>Heteroconchia</taxon>
        <taxon>Euheterodonta</taxon>
        <taxon>Imparidentia</taxon>
        <taxon>Neoheterodontei</taxon>
        <taxon>Myida</taxon>
        <taxon>Dreissenoidea</taxon>
        <taxon>Dreissenidae</taxon>
        <taxon>Dreissena</taxon>
    </lineage>
</organism>
<evidence type="ECO:0000256" key="2">
    <source>
        <dbReference type="ARBA" id="ARBA00023230"/>
    </source>
</evidence>
<evidence type="ECO:0000256" key="7">
    <source>
        <dbReference type="SAM" id="MobiDB-lite"/>
    </source>
</evidence>
<keyword evidence="2" id="KW-0834">Unfolded protein response</keyword>
<comment type="caution">
    <text evidence="9">The sequence shown here is derived from an EMBL/GenBank/DDBJ whole genome shotgun (WGS) entry which is preliminary data.</text>
</comment>
<comment type="subunit">
    <text evidence="3">Directly interacts with VCP. Interacts with UBQLN1. Forms a complex with VCP and UBQLN1.</text>
</comment>
<dbReference type="Pfam" id="PF00789">
    <property type="entry name" value="UBX"/>
    <property type="match status" value="1"/>
</dbReference>
<evidence type="ECO:0000313" key="10">
    <source>
        <dbReference type="Proteomes" id="UP000828390"/>
    </source>
</evidence>
<name>A0A9D3YIG0_DREPO</name>
<dbReference type="InterPro" id="IPR036249">
    <property type="entry name" value="Thioredoxin-like_sf"/>
</dbReference>
<evidence type="ECO:0000256" key="6">
    <source>
        <dbReference type="ARBA" id="ARBA00046062"/>
    </source>
</evidence>
<evidence type="ECO:0000256" key="4">
    <source>
        <dbReference type="ARBA" id="ARBA00040925"/>
    </source>
</evidence>
<dbReference type="EMBL" id="JAIWYP010000015">
    <property type="protein sequence ID" value="KAH3701279.1"/>
    <property type="molecule type" value="Genomic_DNA"/>
</dbReference>
<comment type="function">
    <text evidence="6">Involved in endoplasmic reticulum-associated protein degradation (ERAD). Acts as a platform to recruit both UBQLN1 and VCP to the ER during ERAD.</text>
</comment>